<dbReference type="RefSeq" id="WP_345325447.1">
    <property type="nucleotide sequence ID" value="NZ_BAABGA010000054.1"/>
</dbReference>
<organism evidence="2 3">
    <name type="scientific">Novipirellula rosea</name>
    <dbReference type="NCBI Taxonomy" id="1031540"/>
    <lineage>
        <taxon>Bacteria</taxon>
        <taxon>Pseudomonadati</taxon>
        <taxon>Planctomycetota</taxon>
        <taxon>Planctomycetia</taxon>
        <taxon>Pirellulales</taxon>
        <taxon>Pirellulaceae</taxon>
        <taxon>Novipirellula</taxon>
    </lineage>
</organism>
<dbReference type="CDD" id="cd06532">
    <property type="entry name" value="Glyco_transf_25"/>
    <property type="match status" value="1"/>
</dbReference>
<dbReference type="Proteomes" id="UP001500840">
    <property type="component" value="Unassembled WGS sequence"/>
</dbReference>
<accession>A0ABP8N834</accession>
<sequence>MLARAFVISLERATTRFEHAKSLLSQLPMDAEILPAVDGSEMSDAEVAACYHRHVHQPRYPFALRRGEIGCFLSHRNAWQKILDSELDAALILEDDVLVDSDRFRGAIEFVRAHAPKDSYVQLPVRNVPRDVIALSSRGGHRILLPTITPLRTSGQWVTRLAAKRLLRATETFDRPVDTTLQMHWITGVRLLTLDPSGIRDLTVELGGSTIGVGKKRSFSLEKVSREFNRAMYRAKIARLSNKACA</sequence>
<reference evidence="3" key="1">
    <citation type="journal article" date="2019" name="Int. J. Syst. Evol. Microbiol.">
        <title>The Global Catalogue of Microorganisms (GCM) 10K type strain sequencing project: providing services to taxonomists for standard genome sequencing and annotation.</title>
        <authorList>
            <consortium name="The Broad Institute Genomics Platform"/>
            <consortium name="The Broad Institute Genome Sequencing Center for Infectious Disease"/>
            <person name="Wu L."/>
            <person name="Ma J."/>
        </authorList>
    </citation>
    <scope>NUCLEOTIDE SEQUENCE [LARGE SCALE GENOMIC DNA]</scope>
    <source>
        <strain evidence="3">JCM 17759</strain>
    </source>
</reference>
<evidence type="ECO:0000259" key="1">
    <source>
        <dbReference type="Pfam" id="PF01755"/>
    </source>
</evidence>
<evidence type="ECO:0000313" key="2">
    <source>
        <dbReference type="EMBL" id="GAA4461238.1"/>
    </source>
</evidence>
<dbReference type="Pfam" id="PF01755">
    <property type="entry name" value="Glyco_transf_25"/>
    <property type="match status" value="1"/>
</dbReference>
<dbReference type="InterPro" id="IPR002654">
    <property type="entry name" value="Glyco_trans_25"/>
</dbReference>
<proteinExistence type="predicted"/>
<protein>
    <submittedName>
        <fullName evidence="2">Glycosyltransferase family 25 protein</fullName>
    </submittedName>
</protein>
<name>A0ABP8N834_9BACT</name>
<feature type="domain" description="Glycosyl transferase family 25" evidence="1">
    <location>
        <begin position="5"/>
        <end position="180"/>
    </location>
</feature>
<comment type="caution">
    <text evidence="2">The sequence shown here is derived from an EMBL/GenBank/DDBJ whole genome shotgun (WGS) entry which is preliminary data.</text>
</comment>
<evidence type="ECO:0000313" key="3">
    <source>
        <dbReference type="Proteomes" id="UP001500840"/>
    </source>
</evidence>
<keyword evidence="3" id="KW-1185">Reference proteome</keyword>
<dbReference type="EMBL" id="BAABGA010000054">
    <property type="protein sequence ID" value="GAA4461238.1"/>
    <property type="molecule type" value="Genomic_DNA"/>
</dbReference>
<gene>
    <name evidence="2" type="ORF">GCM10023156_43510</name>
</gene>